<organism evidence="1 2">
    <name type="scientific">Plenodomus tracheiphilus IPT5</name>
    <dbReference type="NCBI Taxonomy" id="1408161"/>
    <lineage>
        <taxon>Eukaryota</taxon>
        <taxon>Fungi</taxon>
        <taxon>Dikarya</taxon>
        <taxon>Ascomycota</taxon>
        <taxon>Pezizomycotina</taxon>
        <taxon>Dothideomycetes</taxon>
        <taxon>Pleosporomycetidae</taxon>
        <taxon>Pleosporales</taxon>
        <taxon>Pleosporineae</taxon>
        <taxon>Leptosphaeriaceae</taxon>
        <taxon>Plenodomus</taxon>
    </lineage>
</organism>
<sequence length="143" mass="15744">MYLIVTAVVAVDMPPSAGQCFPSFGFVSCIIHRRQTPSSADCRYIRGWRPSTPRSLRHRCYTSCGALPFGLPVLGSMGVSVCANNCWSTAAGRFGFPKGECTSHVDESPRSNSSFKSILFESNALTRQRRKCAQRSVQACREE</sequence>
<protein>
    <submittedName>
        <fullName evidence="1">Uncharacterized protein</fullName>
    </submittedName>
</protein>
<gene>
    <name evidence="1" type="ORF">T440DRAFT_36257</name>
</gene>
<dbReference type="EMBL" id="MU006299">
    <property type="protein sequence ID" value="KAF2852154.1"/>
    <property type="molecule type" value="Genomic_DNA"/>
</dbReference>
<dbReference type="AlphaFoldDB" id="A0A6A7B9R1"/>
<reference evidence="1" key="1">
    <citation type="submission" date="2020-01" db="EMBL/GenBank/DDBJ databases">
        <authorList>
            <consortium name="DOE Joint Genome Institute"/>
            <person name="Haridas S."/>
            <person name="Albert R."/>
            <person name="Binder M."/>
            <person name="Bloem J."/>
            <person name="Labutti K."/>
            <person name="Salamov A."/>
            <person name="Andreopoulos B."/>
            <person name="Baker S.E."/>
            <person name="Barry K."/>
            <person name="Bills G."/>
            <person name="Bluhm B.H."/>
            <person name="Cannon C."/>
            <person name="Castanera R."/>
            <person name="Culley D.E."/>
            <person name="Daum C."/>
            <person name="Ezra D."/>
            <person name="Gonzalez J.B."/>
            <person name="Henrissat B."/>
            <person name="Kuo A."/>
            <person name="Liang C."/>
            <person name="Lipzen A."/>
            <person name="Lutzoni F."/>
            <person name="Magnuson J."/>
            <person name="Mondo S."/>
            <person name="Nolan M."/>
            <person name="Ohm R."/>
            <person name="Pangilinan J."/>
            <person name="Park H.-J."/>
            <person name="Ramirez L."/>
            <person name="Alfaro M."/>
            <person name="Sun H."/>
            <person name="Tritt A."/>
            <person name="Yoshinaga Y."/>
            <person name="Zwiers L.-H."/>
            <person name="Turgeon B.G."/>
            <person name="Goodwin S.B."/>
            <person name="Spatafora J.W."/>
            <person name="Crous P.W."/>
            <person name="Grigoriev I.V."/>
        </authorList>
    </citation>
    <scope>NUCLEOTIDE SEQUENCE</scope>
    <source>
        <strain evidence="1">IPT5</strain>
    </source>
</reference>
<dbReference type="Proteomes" id="UP000799423">
    <property type="component" value="Unassembled WGS sequence"/>
</dbReference>
<evidence type="ECO:0000313" key="1">
    <source>
        <dbReference type="EMBL" id="KAF2852154.1"/>
    </source>
</evidence>
<keyword evidence="2" id="KW-1185">Reference proteome</keyword>
<evidence type="ECO:0000313" key="2">
    <source>
        <dbReference type="Proteomes" id="UP000799423"/>
    </source>
</evidence>
<proteinExistence type="predicted"/>
<name>A0A6A7B9R1_9PLEO</name>
<accession>A0A6A7B9R1</accession>